<dbReference type="PANTHER" id="PTHR43806:SF11">
    <property type="entry name" value="CEREVISIN-RELATED"/>
    <property type="match status" value="1"/>
</dbReference>
<dbReference type="InterPro" id="IPR036852">
    <property type="entry name" value="Peptidase_S8/S53_dom_sf"/>
</dbReference>
<evidence type="ECO:0000313" key="8">
    <source>
        <dbReference type="Proteomes" id="UP000003835"/>
    </source>
</evidence>
<dbReference type="InterPro" id="IPR015500">
    <property type="entry name" value="Peptidase_S8_subtilisin-rel"/>
</dbReference>
<dbReference type="AlphaFoldDB" id="B4VUU0"/>
<dbReference type="InterPro" id="IPR034074">
    <property type="entry name" value="Y4bN_pept_dom"/>
</dbReference>
<evidence type="ECO:0000256" key="3">
    <source>
        <dbReference type="ARBA" id="ARBA00022801"/>
    </source>
</evidence>
<feature type="region of interest" description="Disordered" evidence="5">
    <location>
        <begin position="1"/>
        <end position="29"/>
    </location>
</feature>
<keyword evidence="4" id="KW-0720">Serine protease</keyword>
<protein>
    <recommendedName>
        <fullName evidence="6">Peptidase S8/S53 domain-containing protein</fullName>
    </recommendedName>
</protein>
<dbReference type="eggNOG" id="COG1404">
    <property type="taxonomic scope" value="Bacteria"/>
</dbReference>
<organism evidence="7 8">
    <name type="scientific">Coleofasciculus chthonoplastes PCC 7420</name>
    <dbReference type="NCBI Taxonomy" id="118168"/>
    <lineage>
        <taxon>Bacteria</taxon>
        <taxon>Bacillati</taxon>
        <taxon>Cyanobacteriota</taxon>
        <taxon>Cyanophyceae</taxon>
        <taxon>Coleofasciculales</taxon>
        <taxon>Coleofasciculaceae</taxon>
        <taxon>Coleofasciculus</taxon>
    </lineage>
</organism>
<evidence type="ECO:0000256" key="5">
    <source>
        <dbReference type="SAM" id="MobiDB-lite"/>
    </source>
</evidence>
<reference evidence="7 8" key="1">
    <citation type="submission" date="2008-07" db="EMBL/GenBank/DDBJ databases">
        <authorList>
            <person name="Tandeau de Marsac N."/>
            <person name="Ferriera S."/>
            <person name="Johnson J."/>
            <person name="Kravitz S."/>
            <person name="Beeson K."/>
            <person name="Sutton G."/>
            <person name="Rogers Y.-H."/>
            <person name="Friedman R."/>
            <person name="Frazier M."/>
            <person name="Venter J.C."/>
        </authorList>
    </citation>
    <scope>NUCLEOTIDE SEQUENCE [LARGE SCALE GENOMIC DNA]</scope>
    <source>
        <strain evidence="7 8">PCC 7420</strain>
    </source>
</reference>
<name>B4VUU0_9CYAN</name>
<dbReference type="GO" id="GO:0006508">
    <property type="term" value="P:proteolysis"/>
    <property type="evidence" value="ECO:0007669"/>
    <property type="project" value="UniProtKB-KW"/>
</dbReference>
<dbReference type="EMBL" id="DS989853">
    <property type="protein sequence ID" value="EDX74281.1"/>
    <property type="molecule type" value="Genomic_DNA"/>
</dbReference>
<dbReference type="Pfam" id="PF00082">
    <property type="entry name" value="Peptidase_S8"/>
    <property type="match status" value="1"/>
</dbReference>
<proteinExistence type="inferred from homology"/>
<dbReference type="STRING" id="118168.MC7420_3805"/>
<dbReference type="Gene3D" id="3.40.50.200">
    <property type="entry name" value="Peptidase S8/S53 domain"/>
    <property type="match status" value="1"/>
</dbReference>
<dbReference type="Proteomes" id="UP000003835">
    <property type="component" value="Unassembled WGS sequence"/>
</dbReference>
<keyword evidence="2" id="KW-0645">Protease</keyword>
<dbReference type="RefSeq" id="WP_006102124.1">
    <property type="nucleotide sequence ID" value="NZ_DS989853.1"/>
</dbReference>
<keyword evidence="3" id="KW-0378">Hydrolase</keyword>
<dbReference type="InterPro" id="IPR000209">
    <property type="entry name" value="Peptidase_S8/S53_dom"/>
</dbReference>
<evidence type="ECO:0000259" key="6">
    <source>
        <dbReference type="Pfam" id="PF00082"/>
    </source>
</evidence>
<keyword evidence="8" id="KW-1185">Reference proteome</keyword>
<sequence length="804" mass="91096">MNNDFPLLSLTQPEIAARRKDKPRRPELPPEILARRQEIASRLIPKVKNLSRQLKQMSDKERKSTLIKVEHDIPISLSGTGLKPVAESTEKFTLAVLRTDNLEQLEIKLDEFGSGALKKGHAPNETLAYLNNIQEGDPKDRLCQLFFEQYETLIQQEWIICEIEMMSLQQGKNQQRQELVEIRSSLQKVFANGIYGNIFEHEEIKGTCRAVVRCTGKIFQRLVEEKEWRTKIFWFDARPEFETFYTIYQNFDIQTLGRFISPPEEAPIVCIVDSGVTVGNPFLQPVVRENLLHSFLRSAPDNPYDEHGHGSGVASLASYYALNGYRDAENEGKVWIASARVLDENNQLEDEEPRLFSRVLAEVVETFVPLGVRIFNLSVGIINRKWNAEAKRTVPRRSWIARTIDRLSREKDIVFIISAGNISPQDVRDYINNGKLYPQYFIDEEARIIDPSQAALALTVGSIVPDTLITGRVGSEMAIAEQTQPSPFTRCGPGISGEIKPELVELGGNYLVDESGAVRTNLGTNVVMANYQITPAITHDSGTSFAAPRVAHKMARILGDLQSFDLPHISAPLLKAFTINSASYPTANGNFDQFRSDMHKVDSKYWLNISGYGQPDYFRATECDSYTAILFFQGDIIPNTVAYFDIPVPVCLSDTGRGIKRLTVTVVHAPQVQRWGLERYLGTTLKWRVFRGNVDREEIISAMSVEDDENGDTIDLPKELKFDPGVNLRSRGTVQHAVYEWNIHKQEYSDNFYTLAVAAYEKWGRQNPDQVPYAVVVRLEDTTQQAPVYTEVQNLLEIQSQIRI</sequence>
<dbReference type="CDD" id="cd04847">
    <property type="entry name" value="Peptidases_S8_Subtilisin_like_2"/>
    <property type="match status" value="1"/>
</dbReference>
<comment type="similarity">
    <text evidence="1">Belongs to the peptidase S8 family.</text>
</comment>
<dbReference type="PANTHER" id="PTHR43806">
    <property type="entry name" value="PEPTIDASE S8"/>
    <property type="match status" value="1"/>
</dbReference>
<dbReference type="HOGENOM" id="CLU_020472_0_0_3"/>
<accession>B4VUU0</accession>
<evidence type="ECO:0000256" key="1">
    <source>
        <dbReference type="ARBA" id="ARBA00011073"/>
    </source>
</evidence>
<evidence type="ECO:0000313" key="7">
    <source>
        <dbReference type="EMBL" id="EDX74281.1"/>
    </source>
</evidence>
<gene>
    <name evidence="7" type="ORF">MC7420_3805</name>
</gene>
<feature type="domain" description="Peptidase S8/S53" evidence="6">
    <location>
        <begin position="266"/>
        <end position="613"/>
    </location>
</feature>
<dbReference type="SUPFAM" id="SSF52743">
    <property type="entry name" value="Subtilisin-like"/>
    <property type="match status" value="1"/>
</dbReference>
<dbReference type="OrthoDB" id="9759014at2"/>
<dbReference type="InterPro" id="IPR050131">
    <property type="entry name" value="Peptidase_S8_subtilisin-like"/>
</dbReference>
<dbReference type="GO" id="GO:0004252">
    <property type="term" value="F:serine-type endopeptidase activity"/>
    <property type="evidence" value="ECO:0007669"/>
    <property type="project" value="InterPro"/>
</dbReference>
<evidence type="ECO:0000256" key="4">
    <source>
        <dbReference type="ARBA" id="ARBA00022825"/>
    </source>
</evidence>
<evidence type="ECO:0000256" key="2">
    <source>
        <dbReference type="ARBA" id="ARBA00022670"/>
    </source>
</evidence>
<dbReference type="PRINTS" id="PR00723">
    <property type="entry name" value="SUBTILISIN"/>
</dbReference>